<dbReference type="InterPro" id="IPR007219">
    <property type="entry name" value="XnlR_reg_dom"/>
</dbReference>
<dbReference type="Proteomes" id="UP001303373">
    <property type="component" value="Chromosome 2"/>
</dbReference>
<dbReference type="GO" id="GO:0005634">
    <property type="term" value="C:nucleus"/>
    <property type="evidence" value="ECO:0007669"/>
    <property type="project" value="UniProtKB-SubCell"/>
</dbReference>
<evidence type="ECO:0000313" key="9">
    <source>
        <dbReference type="EMBL" id="WPG98771.1"/>
    </source>
</evidence>
<dbReference type="Pfam" id="PF04082">
    <property type="entry name" value="Fungal_trans"/>
    <property type="match status" value="1"/>
</dbReference>
<gene>
    <name evidence="9" type="ORF">R9X50_00156700</name>
</gene>
<accession>A0AAQ3M5E8</accession>
<evidence type="ECO:0000256" key="2">
    <source>
        <dbReference type="ARBA" id="ARBA00022723"/>
    </source>
</evidence>
<sequence>MSDAETSRPAKRQRASRKNAPKRFQCSQCEKRYSRAEHLSRHQLNHNPQQIFSCEKCDSTFVRPDLYARHTRKHGEMAVDDLSAPPATARDSTLGTESVNGSEEALSNITAITTGLDLPAPGSHTRNNSNATGSFSTGIFSQPLATPNSMIGGNYGQTRSESISQAGGSLGDAFSAAAQTNWSAPYAGLSNNLMASNQQSTDGFAAWLFDSPGSQDPEFDLTNLPFDIGLEYYTPTDFWSFENVPPMVSPQQSYNYNSFERSSSMTEIPTSTFEEEGHLNISQNRRDQIVDKLTAYINKKRAVNLGVYTREDSLFHQSAENWPNVTIIVLQNCISAFWREVSRQMPIIHQGTFNCDESNPLLLLAMIALGSSQLVRINPQGVLQDYRDFADLIATNLRWDIFTDDDAQPPVQLWVAQALLLLELYEKMFSSRRLHERAHIHHASTLTLLRRGSPLVGHSGSDSPTSEFPTRATTPVVDQIGKSPAVMSENMRWWRHWARNESMVRVVFSAFQMDTLHAVLFGHESGLLPYEIRLPLPCDESLWTARSPEDVRRLDQTFSMYNIKPLMFLDGLKKCLHGHDVQSHQNARLILVAGLLSVGYHINRRDKHLQFLENVPSPREQERWRTLLLNAFGHWRQSFEEALGNRSHRSNASLTGPEINNDPTVLYHLAYITMHSDIIDSQILAGSKRLLGRKVSERDYNNVVQRAKVWADTPMARLAVSHAFKLLHETLVRPSVALATSAAPTKTKYACRADPSIYRPWALHLAGLTLWGYQYALNLRSGTTSTIVAPSTANVQSAACQYISKCAVLDDPDRLVPLMNPEGCIAILQMLSDDFCTAESEILLESSGRLQNCIQVLMGITN</sequence>
<feature type="domain" description="C2H2-type" evidence="8">
    <location>
        <begin position="26"/>
        <end position="46"/>
    </location>
</feature>
<name>A0AAQ3M5E8_9PEZI</name>
<keyword evidence="3" id="KW-0677">Repeat</keyword>
<feature type="compositionally biased region" description="Polar residues" evidence="7">
    <location>
        <begin position="90"/>
        <end position="102"/>
    </location>
</feature>
<dbReference type="GO" id="GO:0000978">
    <property type="term" value="F:RNA polymerase II cis-regulatory region sequence-specific DNA binding"/>
    <property type="evidence" value="ECO:0007669"/>
    <property type="project" value="InterPro"/>
</dbReference>
<dbReference type="GO" id="GO:0008270">
    <property type="term" value="F:zinc ion binding"/>
    <property type="evidence" value="ECO:0007669"/>
    <property type="project" value="UniProtKB-KW"/>
</dbReference>
<keyword evidence="5" id="KW-0862">Zinc</keyword>
<dbReference type="InterPro" id="IPR051059">
    <property type="entry name" value="VerF-like"/>
</dbReference>
<evidence type="ECO:0000256" key="7">
    <source>
        <dbReference type="SAM" id="MobiDB-lite"/>
    </source>
</evidence>
<dbReference type="GO" id="GO:0000981">
    <property type="term" value="F:DNA-binding transcription factor activity, RNA polymerase II-specific"/>
    <property type="evidence" value="ECO:0007669"/>
    <property type="project" value="InterPro"/>
</dbReference>
<protein>
    <recommendedName>
        <fullName evidence="8">C2H2-type domain-containing protein</fullName>
    </recommendedName>
</protein>
<evidence type="ECO:0000256" key="6">
    <source>
        <dbReference type="ARBA" id="ARBA00023242"/>
    </source>
</evidence>
<dbReference type="PANTHER" id="PTHR40626">
    <property type="entry name" value="MIP31509P"/>
    <property type="match status" value="1"/>
</dbReference>
<feature type="compositionally biased region" description="Basic residues" evidence="7">
    <location>
        <begin position="9"/>
        <end position="21"/>
    </location>
</feature>
<feature type="domain" description="C2H2-type" evidence="8">
    <location>
        <begin position="54"/>
        <end position="74"/>
    </location>
</feature>
<dbReference type="Pfam" id="PF00096">
    <property type="entry name" value="zf-C2H2"/>
    <property type="match status" value="2"/>
</dbReference>
<comment type="subcellular location">
    <subcellularLocation>
        <location evidence="1">Nucleus</location>
    </subcellularLocation>
</comment>
<keyword evidence="10" id="KW-1185">Reference proteome</keyword>
<reference evidence="9 10" key="1">
    <citation type="submission" date="2023-11" db="EMBL/GenBank/DDBJ databases">
        <title>An acidophilic fungus is an integral part of prey digestion in a carnivorous sundew plant.</title>
        <authorList>
            <person name="Tsai I.J."/>
        </authorList>
    </citation>
    <scope>NUCLEOTIDE SEQUENCE [LARGE SCALE GENOMIC DNA]</scope>
    <source>
        <strain evidence="9">169a</strain>
    </source>
</reference>
<evidence type="ECO:0000313" key="10">
    <source>
        <dbReference type="Proteomes" id="UP001303373"/>
    </source>
</evidence>
<evidence type="ECO:0000256" key="1">
    <source>
        <dbReference type="ARBA" id="ARBA00004123"/>
    </source>
</evidence>
<feature type="region of interest" description="Disordered" evidence="7">
    <location>
        <begin position="1"/>
        <end position="27"/>
    </location>
</feature>
<evidence type="ECO:0000256" key="5">
    <source>
        <dbReference type="ARBA" id="ARBA00022833"/>
    </source>
</evidence>
<dbReference type="SUPFAM" id="SSF57667">
    <property type="entry name" value="beta-beta-alpha zinc fingers"/>
    <property type="match status" value="1"/>
</dbReference>
<dbReference type="FunFam" id="3.30.160.60:FF:000100">
    <property type="entry name" value="Zinc finger 45-like"/>
    <property type="match status" value="1"/>
</dbReference>
<keyword evidence="2" id="KW-0479">Metal-binding</keyword>
<dbReference type="PROSITE" id="PS00028">
    <property type="entry name" value="ZINC_FINGER_C2H2_1"/>
    <property type="match status" value="2"/>
</dbReference>
<dbReference type="Gene3D" id="3.30.160.60">
    <property type="entry name" value="Classic Zinc Finger"/>
    <property type="match status" value="1"/>
</dbReference>
<dbReference type="SMART" id="SM00355">
    <property type="entry name" value="ZnF_C2H2"/>
    <property type="match status" value="2"/>
</dbReference>
<dbReference type="GO" id="GO:0006351">
    <property type="term" value="P:DNA-templated transcription"/>
    <property type="evidence" value="ECO:0007669"/>
    <property type="project" value="InterPro"/>
</dbReference>
<dbReference type="AlphaFoldDB" id="A0AAQ3M5E8"/>
<evidence type="ECO:0000256" key="4">
    <source>
        <dbReference type="ARBA" id="ARBA00022771"/>
    </source>
</evidence>
<dbReference type="PANTHER" id="PTHR40626:SF11">
    <property type="entry name" value="ZINC FINGER PROTEIN YPR022C"/>
    <property type="match status" value="1"/>
</dbReference>
<dbReference type="CDD" id="cd12148">
    <property type="entry name" value="fungal_TF_MHR"/>
    <property type="match status" value="1"/>
</dbReference>
<keyword evidence="6" id="KW-0539">Nucleus</keyword>
<keyword evidence="4" id="KW-0863">Zinc-finger</keyword>
<dbReference type="InterPro" id="IPR013087">
    <property type="entry name" value="Znf_C2H2_type"/>
</dbReference>
<dbReference type="InterPro" id="IPR036236">
    <property type="entry name" value="Znf_C2H2_sf"/>
</dbReference>
<organism evidence="9 10">
    <name type="scientific">Acrodontium crateriforme</name>
    <dbReference type="NCBI Taxonomy" id="150365"/>
    <lineage>
        <taxon>Eukaryota</taxon>
        <taxon>Fungi</taxon>
        <taxon>Dikarya</taxon>
        <taxon>Ascomycota</taxon>
        <taxon>Pezizomycotina</taxon>
        <taxon>Dothideomycetes</taxon>
        <taxon>Dothideomycetidae</taxon>
        <taxon>Mycosphaerellales</taxon>
        <taxon>Teratosphaeriaceae</taxon>
        <taxon>Acrodontium</taxon>
    </lineage>
</organism>
<proteinExistence type="predicted"/>
<feature type="region of interest" description="Disordered" evidence="7">
    <location>
        <begin position="83"/>
        <end position="102"/>
    </location>
</feature>
<dbReference type="GO" id="GO:0000785">
    <property type="term" value="C:chromatin"/>
    <property type="evidence" value="ECO:0007669"/>
    <property type="project" value="TreeGrafter"/>
</dbReference>
<dbReference type="EMBL" id="CP138581">
    <property type="protein sequence ID" value="WPG98771.1"/>
    <property type="molecule type" value="Genomic_DNA"/>
</dbReference>
<evidence type="ECO:0000256" key="3">
    <source>
        <dbReference type="ARBA" id="ARBA00022737"/>
    </source>
</evidence>
<evidence type="ECO:0000259" key="8">
    <source>
        <dbReference type="PROSITE" id="PS00028"/>
    </source>
</evidence>